<dbReference type="Pfam" id="PF12796">
    <property type="entry name" value="Ank_2"/>
    <property type="match status" value="3"/>
</dbReference>
<evidence type="ECO:0000313" key="4">
    <source>
        <dbReference type="EMBL" id="PNP54124.1"/>
    </source>
</evidence>
<evidence type="ECO:0000256" key="2">
    <source>
        <dbReference type="ARBA" id="ARBA00023043"/>
    </source>
</evidence>
<evidence type="ECO:0000313" key="5">
    <source>
        <dbReference type="Proteomes" id="UP000236290"/>
    </source>
</evidence>
<keyword evidence="2 3" id="KW-0040">ANK repeat</keyword>
<dbReference type="SUPFAM" id="SSF48403">
    <property type="entry name" value="Ankyrin repeat"/>
    <property type="match status" value="2"/>
</dbReference>
<dbReference type="InterPro" id="IPR002110">
    <property type="entry name" value="Ankyrin_rpt"/>
</dbReference>
<dbReference type="PROSITE" id="PS50297">
    <property type="entry name" value="ANK_REP_REGION"/>
    <property type="match status" value="3"/>
</dbReference>
<dbReference type="PANTHER" id="PTHR24198:SF165">
    <property type="entry name" value="ANKYRIN REPEAT-CONTAINING PROTEIN-RELATED"/>
    <property type="match status" value="1"/>
</dbReference>
<feature type="repeat" description="ANK" evidence="3">
    <location>
        <begin position="356"/>
        <end position="388"/>
    </location>
</feature>
<name>A0A2K0U8M1_TRIHA</name>
<evidence type="ECO:0000256" key="1">
    <source>
        <dbReference type="ARBA" id="ARBA00022737"/>
    </source>
</evidence>
<dbReference type="EMBL" id="MTYI01000063">
    <property type="protein sequence ID" value="PNP54124.1"/>
    <property type="molecule type" value="Genomic_DNA"/>
</dbReference>
<dbReference type="PROSITE" id="PS50088">
    <property type="entry name" value="ANK_REPEAT"/>
    <property type="match status" value="3"/>
</dbReference>
<dbReference type="InterPro" id="IPR036770">
    <property type="entry name" value="Ankyrin_rpt-contain_sf"/>
</dbReference>
<dbReference type="PRINTS" id="PR01415">
    <property type="entry name" value="ANKYRIN"/>
</dbReference>
<protein>
    <submittedName>
        <fullName evidence="4">Uncharacterized protein</fullName>
    </submittedName>
</protein>
<feature type="repeat" description="ANK" evidence="3">
    <location>
        <begin position="493"/>
        <end position="525"/>
    </location>
</feature>
<gene>
    <name evidence="4" type="ORF">THARTR1_05331</name>
</gene>
<evidence type="ECO:0000256" key="3">
    <source>
        <dbReference type="PROSITE-ProRule" id="PRU00023"/>
    </source>
</evidence>
<proteinExistence type="predicted"/>
<keyword evidence="1" id="KW-0677">Repeat</keyword>
<dbReference type="AlphaFoldDB" id="A0A2K0U8M1"/>
<dbReference type="Pfam" id="PF00023">
    <property type="entry name" value="Ank"/>
    <property type="match status" value="1"/>
</dbReference>
<dbReference type="SMART" id="SM00248">
    <property type="entry name" value="ANK"/>
    <property type="match status" value="10"/>
</dbReference>
<dbReference type="Proteomes" id="UP000236290">
    <property type="component" value="Unassembled WGS sequence"/>
</dbReference>
<reference evidence="4 5" key="1">
    <citation type="submission" date="2017-02" db="EMBL/GenBank/DDBJ databases">
        <title>Genomes of Trichoderma spp. with biocontrol activity.</title>
        <authorList>
            <person name="Gardiner D."/>
            <person name="Kazan K."/>
            <person name="Vos C."/>
            <person name="Harvey P."/>
        </authorList>
    </citation>
    <scope>NUCLEOTIDE SEQUENCE [LARGE SCALE GENOMIC DNA]</scope>
    <source>
        <strain evidence="4 5">Tr1</strain>
    </source>
</reference>
<sequence>MGVRDQFVELIEGDQKPGSATESLTKAIIPGDTEITAILLRYLSWTKFTAPVEEALRLEKFIQPRGELFHLTAYAVCFLPVHYRACMNSSDRLEPVQDRQLVMWSKLNTKFNSIDSPLYTGTVDPLLLASQLGLTRIIKDNGKSIKHGDRSVAVSLASWGGHLDTVTELLVGECAVSGEPVEVEEALQYASARGHDDIVDFIVKYMKEKTPQRLAALLDQLLCCAASLGYNKQAVLWIGLGANISAAVDNITPLQLAVCNGHTPLVHLLVQYEGVDVNSKAGIERDSPLLLAASKGCELMVQHLLAAGADRTCVTKDEGRGTPLYLAAEYGYQGIVRRLIADENQGHSILNYQSSAGNSPLMIACINGYSEIVKILLDANASVTLHNHDDKTVVYHALRLHNEDLVRTILEHADSVDEFKDIGSAFLRATELGFESVIRHCLGPTNQGDKVSLIEHQGEEGKKALHYAAENGHVRIVELLLSLGAERDPVYQNGQTPLTLAAQHGEAEIVRLLLDNGAKAGAEKPFGRTILSQVVRDAKDSTRHAEVIRVLLEMTNIDPNSTSEEYPHAALHWAAQLGKIEMVKALLGNQKADPNITGECRRNALHYMAPVFKRRPRSPNS</sequence>
<dbReference type="OrthoDB" id="4897890at2759"/>
<comment type="caution">
    <text evidence="4">The sequence shown here is derived from an EMBL/GenBank/DDBJ whole genome shotgun (WGS) entry which is preliminary data.</text>
</comment>
<accession>A0A2K0U8M1</accession>
<dbReference type="PANTHER" id="PTHR24198">
    <property type="entry name" value="ANKYRIN REPEAT AND PROTEIN KINASE DOMAIN-CONTAINING PROTEIN"/>
    <property type="match status" value="1"/>
</dbReference>
<dbReference type="Gene3D" id="1.25.40.20">
    <property type="entry name" value="Ankyrin repeat-containing domain"/>
    <property type="match status" value="4"/>
</dbReference>
<feature type="repeat" description="ANK" evidence="3">
    <location>
        <begin position="460"/>
        <end position="492"/>
    </location>
</feature>
<organism evidence="4 5">
    <name type="scientific">Trichoderma harzianum</name>
    <name type="common">Hypocrea lixii</name>
    <dbReference type="NCBI Taxonomy" id="5544"/>
    <lineage>
        <taxon>Eukaryota</taxon>
        <taxon>Fungi</taxon>
        <taxon>Dikarya</taxon>
        <taxon>Ascomycota</taxon>
        <taxon>Pezizomycotina</taxon>
        <taxon>Sordariomycetes</taxon>
        <taxon>Hypocreomycetidae</taxon>
        <taxon>Hypocreales</taxon>
        <taxon>Hypocreaceae</taxon>
        <taxon>Trichoderma</taxon>
    </lineage>
</organism>